<organism evidence="3 4">
    <name type="scientific">Coccomyxa subellipsoidea (strain C-169)</name>
    <name type="common">Green microalga</name>
    <dbReference type="NCBI Taxonomy" id="574566"/>
    <lineage>
        <taxon>Eukaryota</taxon>
        <taxon>Viridiplantae</taxon>
        <taxon>Chlorophyta</taxon>
        <taxon>core chlorophytes</taxon>
        <taxon>Trebouxiophyceae</taxon>
        <taxon>Trebouxiophyceae incertae sedis</taxon>
        <taxon>Coccomyxaceae</taxon>
        <taxon>Coccomyxa</taxon>
        <taxon>Coccomyxa subellipsoidea</taxon>
    </lineage>
</organism>
<dbReference type="OrthoDB" id="545294at2759"/>
<accession>I0Z4W1</accession>
<name>I0Z4W1_COCSC</name>
<dbReference type="InterPro" id="IPR036426">
    <property type="entry name" value="Bulb-type_lectin_dom_sf"/>
</dbReference>
<evidence type="ECO:0000313" key="3">
    <source>
        <dbReference type="EMBL" id="EIE25680.1"/>
    </source>
</evidence>
<dbReference type="eggNOG" id="ENOG502S2JF">
    <property type="taxonomic scope" value="Eukaryota"/>
</dbReference>
<dbReference type="PANTHER" id="PTHR14241:SF32">
    <property type="entry name" value="VWFA DOMAIN-CONTAINING PROTEIN-RELATED"/>
    <property type="match status" value="1"/>
</dbReference>
<dbReference type="GeneID" id="17043684"/>
<dbReference type="CDD" id="cd00882">
    <property type="entry name" value="Ras_like_GTPase"/>
    <property type="match status" value="1"/>
</dbReference>
<dbReference type="SUPFAM" id="SSF52540">
    <property type="entry name" value="P-loop containing nucleoside triphosphate hydrolases"/>
    <property type="match status" value="1"/>
</dbReference>
<dbReference type="KEGG" id="csl:COCSUDRAFT_60694"/>
<dbReference type="AlphaFoldDB" id="I0Z4W1"/>
<evidence type="ECO:0000259" key="2">
    <source>
        <dbReference type="PROSITE" id="PS50927"/>
    </source>
</evidence>
<keyword evidence="4" id="KW-1185">Reference proteome</keyword>
<feature type="compositionally biased region" description="Low complexity" evidence="1">
    <location>
        <begin position="369"/>
        <end position="385"/>
    </location>
</feature>
<feature type="domain" description="Bulb-type lectin" evidence="2">
    <location>
        <begin position="693"/>
        <end position="806"/>
    </location>
</feature>
<sequence length="829" mass="90247">MPNVTWGAAGYAKLMADLTAFEVPRDLPKVNVLLFGGVGAGKSSLISSVDSLFKGRISRRAAHGQGTGSYTRILNKFTFKHTSPQDREYQAGELGYILDGNVSHGFDLSQPIHPQSRDFFAYPALADRVHCVCFVVPSCSASDQEYTTRLKQMKKFAMDRGIPTLVFLTKVDEYDPEINTRGVSSIFSSARIAAIMSEVASLSGSGGTKDVFPMKSFSNEYEPTPDVGVLIMRGLQHALFAAQDYLDDYQELPASAAGRTPTPRSVPLSRQEQHATQQQMPPAQGNTVGVAEAECEQLIAAGKHRISQVAVNPYATAEKLEAELAAWDEEYYSSKKNTCPSKWQLRSRFINGHFAPLLRELQDRETAAETAAMEAAAQRQRAAEAAAHKERTLRAKEKEAAEKLEQEAAADEQRERDAAAAAARAQKAEAAAKRARESEAAAKKALEAEAAAGRARQAEAERQRREAEAAAQRAADAAAAAQHTRDYEAAARAALEAQAKANAAEVQWQKAAAAAAAKRAADAEATASVALRAQAAANKAREEEAAAHRARQTDAERQRQDAELAASRAREAEANAMRALEAEVAARRLREAEAAAEQARIAEAAAQKVRETEAAAKATREAEAAAARAQQAEAQRRLEELELQAEQQREAAKKQQEEIERAELERQKSATVRYFEVDDWQWLVEDDSLLSGFSELLAGEELRVGQCMASPDGRSRFAFQEDGNLVVYKDGTVVWATNTSHARPKPTRLTLQEDGNLVLYGAEGRFAGWASNTDGKGDRQTRLVLQNGGTLILRNSNGRTIWSSGPQLKLAEGITVAVDLIKKFQSLKK</sequence>
<dbReference type="InterPro" id="IPR001480">
    <property type="entry name" value="Bulb-type_lectin_dom"/>
</dbReference>
<feature type="region of interest" description="Disordered" evidence="1">
    <location>
        <begin position="369"/>
        <end position="570"/>
    </location>
</feature>
<feature type="region of interest" description="Disordered" evidence="1">
    <location>
        <begin position="255"/>
        <end position="284"/>
    </location>
</feature>
<dbReference type="EMBL" id="AGSI01000003">
    <property type="protein sequence ID" value="EIE25680.1"/>
    <property type="molecule type" value="Genomic_DNA"/>
</dbReference>
<feature type="compositionally biased region" description="Low complexity" evidence="1">
    <location>
        <begin position="469"/>
        <end position="482"/>
    </location>
</feature>
<dbReference type="PANTHER" id="PTHR14241">
    <property type="entry name" value="INTERFERON-INDUCED PROTEIN 44"/>
    <property type="match status" value="1"/>
</dbReference>
<gene>
    <name evidence="3" type="ORF">COCSUDRAFT_60694</name>
</gene>
<feature type="compositionally biased region" description="Basic and acidic residues" evidence="1">
    <location>
        <begin position="456"/>
        <end position="468"/>
    </location>
</feature>
<dbReference type="SMART" id="SM00108">
    <property type="entry name" value="B_lectin"/>
    <property type="match status" value="1"/>
</dbReference>
<feature type="compositionally biased region" description="Basic and acidic residues" evidence="1">
    <location>
        <begin position="386"/>
        <end position="418"/>
    </location>
</feature>
<evidence type="ECO:0000313" key="4">
    <source>
        <dbReference type="Proteomes" id="UP000007264"/>
    </source>
</evidence>
<evidence type="ECO:0000256" key="1">
    <source>
        <dbReference type="SAM" id="MobiDB-lite"/>
    </source>
</evidence>
<dbReference type="RefSeq" id="XP_005650224.1">
    <property type="nucleotide sequence ID" value="XM_005650167.1"/>
</dbReference>
<dbReference type="Gene3D" id="2.90.10.10">
    <property type="entry name" value="Bulb-type lectin domain"/>
    <property type="match status" value="2"/>
</dbReference>
<reference evidence="3 4" key="1">
    <citation type="journal article" date="2012" name="Genome Biol.">
        <title>The genome of the polar eukaryotic microalga coccomyxa subellipsoidea reveals traits of cold adaptation.</title>
        <authorList>
            <person name="Blanc G."/>
            <person name="Agarkova I."/>
            <person name="Grimwood J."/>
            <person name="Kuo A."/>
            <person name="Brueggeman A."/>
            <person name="Dunigan D."/>
            <person name="Gurnon J."/>
            <person name="Ladunga I."/>
            <person name="Lindquist E."/>
            <person name="Lucas S."/>
            <person name="Pangilinan J."/>
            <person name="Proschold T."/>
            <person name="Salamov A."/>
            <person name="Schmutz J."/>
            <person name="Weeks D."/>
            <person name="Yamada T."/>
            <person name="Claverie J.M."/>
            <person name="Grigoriev I."/>
            <person name="Van Etten J."/>
            <person name="Lomsadze A."/>
            <person name="Borodovsky M."/>
        </authorList>
    </citation>
    <scope>NUCLEOTIDE SEQUENCE [LARGE SCALE GENOMIC DNA]</scope>
    <source>
        <strain evidence="3 4">C-169</strain>
    </source>
</reference>
<feature type="compositionally biased region" description="Basic and acidic residues" evidence="1">
    <location>
        <begin position="539"/>
        <end position="570"/>
    </location>
</feature>
<protein>
    <recommendedName>
        <fullName evidence="2">Bulb-type lectin domain-containing protein</fullName>
    </recommendedName>
</protein>
<dbReference type="PROSITE" id="PS50927">
    <property type="entry name" value="BULB_LECTIN"/>
    <property type="match status" value="1"/>
</dbReference>
<dbReference type="Proteomes" id="UP000007264">
    <property type="component" value="Unassembled WGS sequence"/>
</dbReference>
<feature type="compositionally biased region" description="Polar residues" evidence="1">
    <location>
        <begin position="268"/>
        <end position="284"/>
    </location>
</feature>
<dbReference type="CDD" id="cd00028">
    <property type="entry name" value="B_lectin"/>
    <property type="match status" value="1"/>
</dbReference>
<feature type="compositionally biased region" description="Basic and acidic residues" evidence="1">
    <location>
        <begin position="426"/>
        <end position="447"/>
    </location>
</feature>
<feature type="compositionally biased region" description="Low complexity" evidence="1">
    <location>
        <begin position="490"/>
        <end position="538"/>
    </location>
</feature>
<dbReference type="SUPFAM" id="SSF51110">
    <property type="entry name" value="alpha-D-mannose-specific plant lectins"/>
    <property type="match status" value="1"/>
</dbReference>
<dbReference type="Gene3D" id="3.40.50.300">
    <property type="entry name" value="P-loop containing nucleotide triphosphate hydrolases"/>
    <property type="match status" value="1"/>
</dbReference>
<proteinExistence type="predicted"/>
<dbReference type="InterPro" id="IPR027417">
    <property type="entry name" value="P-loop_NTPase"/>
</dbReference>
<comment type="caution">
    <text evidence="3">The sequence shown here is derived from an EMBL/GenBank/DDBJ whole genome shotgun (WGS) entry which is preliminary data.</text>
</comment>